<accession>A0A9R1X4K6</accession>
<dbReference type="AlphaFoldDB" id="A0A9R1X4K6"/>
<protein>
    <submittedName>
        <fullName evidence="1">Uncharacterized protein</fullName>
    </submittedName>
</protein>
<reference evidence="1 2" key="1">
    <citation type="journal article" date="2017" name="Nat. Commun.">
        <title>Genome assembly with in vitro proximity ligation data and whole-genome triplication in lettuce.</title>
        <authorList>
            <person name="Reyes-Chin-Wo S."/>
            <person name="Wang Z."/>
            <person name="Yang X."/>
            <person name="Kozik A."/>
            <person name="Arikit S."/>
            <person name="Song C."/>
            <person name="Xia L."/>
            <person name="Froenicke L."/>
            <person name="Lavelle D.O."/>
            <person name="Truco M.J."/>
            <person name="Xia R."/>
            <person name="Zhu S."/>
            <person name="Xu C."/>
            <person name="Xu H."/>
            <person name="Xu X."/>
            <person name="Cox K."/>
            <person name="Korf I."/>
            <person name="Meyers B.C."/>
            <person name="Michelmore R.W."/>
        </authorList>
    </citation>
    <scope>NUCLEOTIDE SEQUENCE [LARGE SCALE GENOMIC DNA]</scope>
    <source>
        <strain evidence="2">cv. Salinas</strain>
        <tissue evidence="1">Seedlings</tissue>
    </source>
</reference>
<dbReference type="Proteomes" id="UP000235145">
    <property type="component" value="Unassembled WGS sequence"/>
</dbReference>
<name>A0A9R1X4K6_LACSA</name>
<sequence length="182" mass="20807">MFSNSQHNLHSSFSFYRSYGLVFVIAEIQQGHPDKSKHRLDIRIQDAKLNQKWYYQAYTNYFGKAVPSDESDAHQTKSSECHNENCTKTTTSIVPCLAIKIIYDYIFLDTISCMDDNITPSTIDKNKTTSPMKSLKTTPVLKRNMEEVFDLDLNDHLSSSKTPKVYPNCPKKIVVKGKVGEK</sequence>
<comment type="caution">
    <text evidence="1">The sequence shown here is derived from an EMBL/GenBank/DDBJ whole genome shotgun (WGS) entry which is preliminary data.</text>
</comment>
<evidence type="ECO:0000313" key="2">
    <source>
        <dbReference type="Proteomes" id="UP000235145"/>
    </source>
</evidence>
<gene>
    <name evidence="1" type="ORF">LSAT_V11C700368080</name>
</gene>
<organism evidence="1 2">
    <name type="scientific">Lactuca sativa</name>
    <name type="common">Garden lettuce</name>
    <dbReference type="NCBI Taxonomy" id="4236"/>
    <lineage>
        <taxon>Eukaryota</taxon>
        <taxon>Viridiplantae</taxon>
        <taxon>Streptophyta</taxon>
        <taxon>Embryophyta</taxon>
        <taxon>Tracheophyta</taxon>
        <taxon>Spermatophyta</taxon>
        <taxon>Magnoliopsida</taxon>
        <taxon>eudicotyledons</taxon>
        <taxon>Gunneridae</taxon>
        <taxon>Pentapetalae</taxon>
        <taxon>asterids</taxon>
        <taxon>campanulids</taxon>
        <taxon>Asterales</taxon>
        <taxon>Asteraceae</taxon>
        <taxon>Cichorioideae</taxon>
        <taxon>Cichorieae</taxon>
        <taxon>Lactucinae</taxon>
        <taxon>Lactuca</taxon>
    </lineage>
</organism>
<dbReference type="EMBL" id="NBSK02000007">
    <property type="protein sequence ID" value="KAJ0198324.1"/>
    <property type="molecule type" value="Genomic_DNA"/>
</dbReference>
<keyword evidence="2" id="KW-1185">Reference proteome</keyword>
<evidence type="ECO:0000313" key="1">
    <source>
        <dbReference type="EMBL" id="KAJ0198324.1"/>
    </source>
</evidence>
<proteinExistence type="predicted"/>